<organism evidence="1 2">
    <name type="scientific">Miscanthus lutarioriparius</name>
    <dbReference type="NCBI Taxonomy" id="422564"/>
    <lineage>
        <taxon>Eukaryota</taxon>
        <taxon>Viridiplantae</taxon>
        <taxon>Streptophyta</taxon>
        <taxon>Embryophyta</taxon>
        <taxon>Tracheophyta</taxon>
        <taxon>Spermatophyta</taxon>
        <taxon>Magnoliopsida</taxon>
        <taxon>Liliopsida</taxon>
        <taxon>Poales</taxon>
        <taxon>Poaceae</taxon>
        <taxon>PACMAD clade</taxon>
        <taxon>Panicoideae</taxon>
        <taxon>Andropogonodae</taxon>
        <taxon>Andropogoneae</taxon>
        <taxon>Saccharinae</taxon>
        <taxon>Miscanthus</taxon>
    </lineage>
</organism>
<gene>
    <name evidence="1" type="ORF">NCGR_LOCUS15272</name>
</gene>
<keyword evidence="2" id="KW-1185">Reference proteome</keyword>
<comment type="caution">
    <text evidence="1">The sequence shown here is derived from an EMBL/GenBank/DDBJ whole genome shotgun (WGS) entry which is preliminary data.</text>
</comment>
<dbReference type="EMBL" id="CAJGYO010000004">
    <property type="protein sequence ID" value="CAD6222748.1"/>
    <property type="molecule type" value="Genomic_DNA"/>
</dbReference>
<reference evidence="1" key="1">
    <citation type="submission" date="2020-10" db="EMBL/GenBank/DDBJ databases">
        <authorList>
            <person name="Han B."/>
            <person name="Lu T."/>
            <person name="Zhao Q."/>
            <person name="Huang X."/>
            <person name="Zhao Y."/>
        </authorList>
    </citation>
    <scope>NUCLEOTIDE SEQUENCE</scope>
</reference>
<protein>
    <submittedName>
        <fullName evidence="1">Uncharacterized protein</fullName>
    </submittedName>
</protein>
<dbReference type="AlphaFoldDB" id="A0A811NEA8"/>
<evidence type="ECO:0000313" key="1">
    <source>
        <dbReference type="EMBL" id="CAD6222748.1"/>
    </source>
</evidence>
<sequence>MASLEEERNRILNLESEEDRKILMKVKSEEGKILKLKEYAAAALAGLLPTTVPTVMAAQPAGKKTRKEPLLAMHPKSFQYSYRQDIRIRNTRLAYLDALIYQQEKFGYAVDESEAEVTDDEGEDDDT</sequence>
<dbReference type="Proteomes" id="UP000604825">
    <property type="component" value="Unassembled WGS sequence"/>
</dbReference>
<name>A0A811NEA8_9POAL</name>
<proteinExistence type="predicted"/>
<evidence type="ECO:0000313" key="2">
    <source>
        <dbReference type="Proteomes" id="UP000604825"/>
    </source>
</evidence>
<accession>A0A811NEA8</accession>
<dbReference type="OrthoDB" id="10627762at2759"/>